<protein>
    <submittedName>
        <fullName evidence="1">Uncharacterized protein</fullName>
    </submittedName>
</protein>
<dbReference type="EMBL" id="JADKPN010000015">
    <property type="protein sequence ID" value="MBF4765489.1"/>
    <property type="molecule type" value="Genomic_DNA"/>
</dbReference>
<dbReference type="Proteomes" id="UP000640489">
    <property type="component" value="Unassembled WGS sequence"/>
</dbReference>
<accession>A0A930VDI7</accession>
<organism evidence="1 2">
    <name type="scientific">Nocardioides islandensis</name>
    <dbReference type="NCBI Taxonomy" id="433663"/>
    <lineage>
        <taxon>Bacteria</taxon>
        <taxon>Bacillati</taxon>
        <taxon>Actinomycetota</taxon>
        <taxon>Actinomycetes</taxon>
        <taxon>Propionibacteriales</taxon>
        <taxon>Nocardioidaceae</taxon>
        <taxon>Nocardioides</taxon>
    </lineage>
</organism>
<evidence type="ECO:0000313" key="1">
    <source>
        <dbReference type="EMBL" id="MBF4765489.1"/>
    </source>
</evidence>
<dbReference type="AlphaFoldDB" id="A0A930VDI7"/>
<evidence type="ECO:0000313" key="2">
    <source>
        <dbReference type="Proteomes" id="UP000640489"/>
    </source>
</evidence>
<sequence length="342" mass="37821">MADDPPGNLAGLLSSTAGRRTVGTEMAVLLRRREFEQVEKLLVEHLTSYPGQIATACRGVQDGNVVLTGWDEVDADLVDLRRRGHQVTAIGLDLSNYSDSQGQAWWDKEPVVEFAAYTDEVYPFSESRRQDLLDLSETYPSPWAGQAIGEESAHLTVTGARALNGALLRHASAEPWHPSSRAPLSNEAVAEYLGWWWLHLRFQQAVVRDLDDRGLALTVPVVVGTHDVGPWLQTVHVPARVSDHEASTERILHDRAQLGPVARAAETEEIVHELRELRDTLRTYGFFSRGPERKAAEDFAAAKVAVTCQNAGLPLPPRSIGQMGSREFEQLVESIRIARARG</sequence>
<reference evidence="1" key="1">
    <citation type="submission" date="2020-11" db="EMBL/GenBank/DDBJ databases">
        <title>Nocardioides sp. nov., isolated from Soil of Cynanchum wilfordii Hemsley rhizosphere.</title>
        <authorList>
            <person name="Lee J.-S."/>
            <person name="Suh M.K."/>
            <person name="Kim J.-S."/>
        </authorList>
    </citation>
    <scope>NUCLEOTIDE SEQUENCE</scope>
    <source>
        <strain evidence="1">KCTC 19275</strain>
    </source>
</reference>
<gene>
    <name evidence="1" type="ORF">ISU07_20355</name>
</gene>
<comment type="caution">
    <text evidence="1">The sequence shown here is derived from an EMBL/GenBank/DDBJ whole genome shotgun (WGS) entry which is preliminary data.</text>
</comment>
<keyword evidence="2" id="KW-1185">Reference proteome</keyword>
<dbReference type="RefSeq" id="WP_194708663.1">
    <property type="nucleotide sequence ID" value="NZ_JADKPN010000015.1"/>
</dbReference>
<name>A0A930VDI7_9ACTN</name>
<proteinExistence type="predicted"/>